<dbReference type="Pfam" id="PF00440">
    <property type="entry name" value="TetR_N"/>
    <property type="match status" value="1"/>
</dbReference>
<organism evidence="5 6">
    <name type="scientific">Nocardia veterana</name>
    <dbReference type="NCBI Taxonomy" id="132249"/>
    <lineage>
        <taxon>Bacteria</taxon>
        <taxon>Bacillati</taxon>
        <taxon>Actinomycetota</taxon>
        <taxon>Actinomycetes</taxon>
        <taxon>Mycobacteriales</taxon>
        <taxon>Nocardiaceae</taxon>
        <taxon>Nocardia</taxon>
    </lineage>
</organism>
<dbReference type="AlphaFoldDB" id="A0A7X6RJR4"/>
<feature type="DNA-binding region" description="H-T-H motif" evidence="2">
    <location>
        <begin position="44"/>
        <end position="63"/>
    </location>
</feature>
<dbReference type="SUPFAM" id="SSF46689">
    <property type="entry name" value="Homeodomain-like"/>
    <property type="match status" value="1"/>
</dbReference>
<name>A0A7X6RJR4_9NOCA</name>
<comment type="caution">
    <text evidence="5">The sequence shown here is derived from an EMBL/GenBank/DDBJ whole genome shotgun (WGS) entry which is preliminary data.</text>
</comment>
<evidence type="ECO:0000313" key="5">
    <source>
        <dbReference type="EMBL" id="NKY88537.1"/>
    </source>
</evidence>
<feature type="region of interest" description="Disordered" evidence="3">
    <location>
        <begin position="1"/>
        <end position="20"/>
    </location>
</feature>
<feature type="compositionally biased region" description="Low complexity" evidence="3">
    <location>
        <begin position="1"/>
        <end position="12"/>
    </location>
</feature>
<sequence>MASNPSAGASGERAGGRRRNPQLTRRAIIDALLAAVHEGDYLPTAKAIAARAGTSERSIFVHFPTREDLLIAATDQQSEYVEALVAQVDSQLPLEQRVDAVVRRSAAVYALQRRPRLLGLLESHNIAAVDARMRLTDERLRDDLARIFAPELTTGDGVDDQLLDLLDATAGWPHRHHLVERRGLSEAAASAAIRRGLLALLTARCL</sequence>
<dbReference type="InterPro" id="IPR001647">
    <property type="entry name" value="HTH_TetR"/>
</dbReference>
<evidence type="ECO:0000256" key="2">
    <source>
        <dbReference type="PROSITE-ProRule" id="PRU00335"/>
    </source>
</evidence>
<protein>
    <submittedName>
        <fullName evidence="5">TetR/AcrR family transcriptional regulator</fullName>
    </submittedName>
</protein>
<dbReference type="GO" id="GO:0003677">
    <property type="term" value="F:DNA binding"/>
    <property type="evidence" value="ECO:0007669"/>
    <property type="project" value="UniProtKB-UniRule"/>
</dbReference>
<evidence type="ECO:0000313" key="6">
    <source>
        <dbReference type="Proteomes" id="UP000523447"/>
    </source>
</evidence>
<keyword evidence="1 2" id="KW-0238">DNA-binding</keyword>
<reference evidence="5 6" key="1">
    <citation type="submission" date="2020-04" db="EMBL/GenBank/DDBJ databases">
        <title>MicrobeNet Type strains.</title>
        <authorList>
            <person name="Nicholson A.C."/>
        </authorList>
    </citation>
    <scope>NUCLEOTIDE SEQUENCE [LARGE SCALE GENOMIC DNA]</scope>
    <source>
        <strain evidence="5 6">DSM 44445</strain>
    </source>
</reference>
<dbReference type="InterPro" id="IPR009057">
    <property type="entry name" value="Homeodomain-like_sf"/>
</dbReference>
<evidence type="ECO:0000256" key="3">
    <source>
        <dbReference type="SAM" id="MobiDB-lite"/>
    </source>
</evidence>
<accession>A0A7X6RJR4</accession>
<dbReference type="PROSITE" id="PS50977">
    <property type="entry name" value="HTH_TETR_2"/>
    <property type="match status" value="1"/>
</dbReference>
<dbReference type="Gene3D" id="1.10.357.10">
    <property type="entry name" value="Tetracycline Repressor, domain 2"/>
    <property type="match status" value="1"/>
</dbReference>
<evidence type="ECO:0000259" key="4">
    <source>
        <dbReference type="PROSITE" id="PS50977"/>
    </source>
</evidence>
<proteinExistence type="predicted"/>
<dbReference type="Proteomes" id="UP000523447">
    <property type="component" value="Unassembled WGS sequence"/>
</dbReference>
<gene>
    <name evidence="5" type="ORF">HGA07_23305</name>
</gene>
<dbReference type="RefSeq" id="WP_040724293.1">
    <property type="nucleotide sequence ID" value="NZ_CAWPHS010000024.1"/>
</dbReference>
<dbReference type="EMBL" id="JAAXPE010000030">
    <property type="protein sequence ID" value="NKY88537.1"/>
    <property type="molecule type" value="Genomic_DNA"/>
</dbReference>
<evidence type="ECO:0000256" key="1">
    <source>
        <dbReference type="ARBA" id="ARBA00023125"/>
    </source>
</evidence>
<keyword evidence="6" id="KW-1185">Reference proteome</keyword>
<feature type="domain" description="HTH tetR-type" evidence="4">
    <location>
        <begin position="22"/>
        <end position="81"/>
    </location>
</feature>